<keyword evidence="10" id="KW-1185">Reference proteome</keyword>
<dbReference type="InterPro" id="IPR036649">
    <property type="entry name" value="Pyrophosphatase_sf"/>
</dbReference>
<dbReference type="GO" id="GO:0000287">
    <property type="term" value="F:magnesium ion binding"/>
    <property type="evidence" value="ECO:0007669"/>
    <property type="project" value="InterPro"/>
</dbReference>
<dbReference type="GO" id="GO:0005737">
    <property type="term" value="C:cytoplasm"/>
    <property type="evidence" value="ECO:0007669"/>
    <property type="project" value="InterPro"/>
</dbReference>
<reference evidence="8" key="1">
    <citation type="submission" date="2007-03" db="EMBL/GenBank/DDBJ databases">
        <title>Annotation of Culex pipiens quinquefasciatus.</title>
        <authorList>
            <consortium name="The Broad Institute Genome Sequencing Platform"/>
            <person name="Atkinson P.W."/>
            <person name="Hemingway J."/>
            <person name="Christensen B.M."/>
            <person name="Higgs S."/>
            <person name="Kodira C."/>
            <person name="Hannick L."/>
            <person name="Megy K."/>
            <person name="O'Leary S."/>
            <person name="Pearson M."/>
            <person name="Haas B.J."/>
            <person name="Mauceli E."/>
            <person name="Wortman J.R."/>
            <person name="Lee N.H."/>
            <person name="Guigo R."/>
            <person name="Stanke M."/>
            <person name="Alvarado L."/>
            <person name="Amedeo P."/>
            <person name="Antoine C.H."/>
            <person name="Arensburger P."/>
            <person name="Bidwell S.L."/>
            <person name="Crawford M."/>
            <person name="Camaro F."/>
            <person name="Devon K."/>
            <person name="Engels R."/>
            <person name="Hammond M."/>
            <person name="Howarth C."/>
            <person name="Koehrsen M."/>
            <person name="Lawson D."/>
            <person name="Montgomery P."/>
            <person name="Nene V."/>
            <person name="Nusbaum C."/>
            <person name="Puiu D."/>
            <person name="Romero-Severson J."/>
            <person name="Severson D.W."/>
            <person name="Shumway M."/>
            <person name="Sisk P."/>
            <person name="Stolte C."/>
            <person name="Zeng Q."/>
            <person name="Eisenstadt E."/>
            <person name="Fraser-Liggett C."/>
            <person name="Strausberg R."/>
            <person name="Galagan J."/>
            <person name="Birren B."/>
            <person name="Collins F.H."/>
        </authorList>
    </citation>
    <scope>NUCLEOTIDE SEQUENCE [LARGE SCALE GENOMIC DNA]</scope>
    <source>
        <strain evidence="8">JHB</strain>
    </source>
</reference>
<dbReference type="VEuPathDB" id="VectorBase:CPIJ011898"/>
<evidence type="ECO:0000256" key="3">
    <source>
        <dbReference type="ARBA" id="ARBA00012146"/>
    </source>
</evidence>
<sequence>MFSRTGAVLSLTRCFRHHQPSRSLSLVSSSTLTAHLATRSDLRQCQSRFHQQKRLVSTATTGSSFIKMTGVKKYQIVERGAPNSTDYRVFFNGQSVSPLHDIPLYANDAKTVLNMVVEVPRWTNAKMEISLGEGLNPIKQDVKKGKLRFVANCFPHHGYIWNYGAFPQTWENPDHLDPNTGCKGDNDPIDVLEIGSRVAKRGDVVQVKVLGTVALIDEGETDWKVISIDVNDPVADQLKRTQSDLEREMSLSRRRAPPLN</sequence>
<dbReference type="GO" id="GO:0004427">
    <property type="term" value="F:inorganic diphosphate phosphatase activity"/>
    <property type="evidence" value="ECO:0007669"/>
    <property type="project" value="UniProtKB-EC"/>
</dbReference>
<accession>B0WXH5</accession>
<reference evidence="9" key="2">
    <citation type="submission" date="2021-02" db="UniProtKB">
        <authorList>
            <consortium name="EnsemblMetazoa"/>
        </authorList>
    </citation>
    <scope>IDENTIFICATION</scope>
    <source>
        <strain evidence="9">JHB</strain>
    </source>
</reference>
<comment type="similarity">
    <text evidence="2">Belongs to the PPase family.</text>
</comment>
<keyword evidence="4" id="KW-0479">Metal-binding</keyword>
<evidence type="ECO:0000256" key="6">
    <source>
        <dbReference type="ARBA" id="ARBA00022842"/>
    </source>
</evidence>
<name>B0WXH5_CULQU</name>
<dbReference type="PROSITE" id="PS00387">
    <property type="entry name" value="PPASE"/>
    <property type="match status" value="1"/>
</dbReference>
<evidence type="ECO:0000313" key="8">
    <source>
        <dbReference type="EMBL" id="EDS36505.1"/>
    </source>
</evidence>
<dbReference type="FunCoup" id="B0WXH5">
    <property type="interactions" value="1867"/>
</dbReference>
<dbReference type="Proteomes" id="UP000002320">
    <property type="component" value="Unassembled WGS sequence"/>
</dbReference>
<comment type="cofactor">
    <cofactor evidence="1">
        <name>Mg(2+)</name>
        <dbReference type="ChEBI" id="CHEBI:18420"/>
    </cofactor>
</comment>
<dbReference type="AlphaFoldDB" id="B0WXH5"/>
<organism>
    <name type="scientific">Culex quinquefasciatus</name>
    <name type="common">Southern house mosquito</name>
    <name type="synonym">Culex pungens</name>
    <dbReference type="NCBI Taxonomy" id="7176"/>
    <lineage>
        <taxon>Eukaryota</taxon>
        <taxon>Metazoa</taxon>
        <taxon>Ecdysozoa</taxon>
        <taxon>Arthropoda</taxon>
        <taxon>Hexapoda</taxon>
        <taxon>Insecta</taxon>
        <taxon>Pterygota</taxon>
        <taxon>Neoptera</taxon>
        <taxon>Endopterygota</taxon>
        <taxon>Diptera</taxon>
        <taxon>Nematocera</taxon>
        <taxon>Culicoidea</taxon>
        <taxon>Culicidae</taxon>
        <taxon>Culicinae</taxon>
        <taxon>Culicini</taxon>
        <taxon>Culex</taxon>
        <taxon>Culex</taxon>
    </lineage>
</organism>
<dbReference type="VEuPathDB" id="VectorBase:CQUJHB016177"/>
<dbReference type="EnsemblMetazoa" id="CPIJ011898-RA">
    <property type="protein sequence ID" value="CPIJ011898-PA"/>
    <property type="gene ID" value="CPIJ011898"/>
</dbReference>
<dbReference type="STRING" id="7176.B0WXH5"/>
<dbReference type="InParanoid" id="B0WXH5"/>
<dbReference type="CDD" id="cd00412">
    <property type="entry name" value="pyrophosphatase"/>
    <property type="match status" value="1"/>
</dbReference>
<protein>
    <recommendedName>
        <fullName evidence="3">inorganic diphosphatase</fullName>
        <ecNumber evidence="3">3.6.1.1</ecNumber>
    </recommendedName>
</protein>
<evidence type="ECO:0000256" key="5">
    <source>
        <dbReference type="ARBA" id="ARBA00022801"/>
    </source>
</evidence>
<dbReference type="SUPFAM" id="SSF50324">
    <property type="entry name" value="Inorganic pyrophosphatase"/>
    <property type="match status" value="1"/>
</dbReference>
<keyword evidence="5" id="KW-0378">Hydrolase</keyword>
<evidence type="ECO:0000313" key="9">
    <source>
        <dbReference type="EnsemblMetazoa" id="CPIJ011898-PA"/>
    </source>
</evidence>
<evidence type="ECO:0000256" key="7">
    <source>
        <dbReference type="SAM" id="MobiDB-lite"/>
    </source>
</evidence>
<dbReference type="HOGENOM" id="CLU_040684_0_0_1"/>
<evidence type="ECO:0000256" key="4">
    <source>
        <dbReference type="ARBA" id="ARBA00022723"/>
    </source>
</evidence>
<dbReference type="InterPro" id="IPR008162">
    <property type="entry name" value="Pyrophosphatase"/>
</dbReference>
<dbReference type="PANTHER" id="PTHR10286">
    <property type="entry name" value="INORGANIC PYROPHOSPHATASE"/>
    <property type="match status" value="1"/>
</dbReference>
<dbReference type="EC" id="3.6.1.1" evidence="3"/>
<dbReference type="Gene3D" id="3.90.80.10">
    <property type="entry name" value="Inorganic pyrophosphatase"/>
    <property type="match status" value="1"/>
</dbReference>
<evidence type="ECO:0000256" key="1">
    <source>
        <dbReference type="ARBA" id="ARBA00001946"/>
    </source>
</evidence>
<dbReference type="OrthoDB" id="1608002at2759"/>
<dbReference type="GO" id="GO:0006796">
    <property type="term" value="P:phosphate-containing compound metabolic process"/>
    <property type="evidence" value="ECO:0007669"/>
    <property type="project" value="InterPro"/>
</dbReference>
<feature type="region of interest" description="Disordered" evidence="7">
    <location>
        <begin position="239"/>
        <end position="260"/>
    </location>
</feature>
<dbReference type="EMBL" id="DS232165">
    <property type="protein sequence ID" value="EDS36505.1"/>
    <property type="molecule type" value="Genomic_DNA"/>
</dbReference>
<dbReference type="Pfam" id="PF00719">
    <property type="entry name" value="Pyrophosphatase"/>
    <property type="match status" value="1"/>
</dbReference>
<gene>
    <name evidence="9" type="primary">6044611</name>
    <name evidence="8" type="ORF">CpipJ_CPIJ011898</name>
</gene>
<dbReference type="KEGG" id="cqu:CpipJ_CPIJ011898"/>
<proteinExistence type="inferred from homology"/>
<feature type="compositionally biased region" description="Basic and acidic residues" evidence="7">
    <location>
        <begin position="239"/>
        <end position="251"/>
    </location>
</feature>
<evidence type="ECO:0000313" key="10">
    <source>
        <dbReference type="Proteomes" id="UP000002320"/>
    </source>
</evidence>
<keyword evidence="6" id="KW-0460">Magnesium</keyword>
<evidence type="ECO:0000256" key="2">
    <source>
        <dbReference type="ARBA" id="ARBA00006220"/>
    </source>
</evidence>
<dbReference type="eggNOG" id="KOG1626">
    <property type="taxonomic scope" value="Eukaryota"/>
</dbReference>